<protein>
    <submittedName>
        <fullName evidence="1">Peptidase family M1</fullName>
    </submittedName>
</protein>
<dbReference type="STRING" id="487685.SAMN04488696_0615"/>
<dbReference type="Gene3D" id="1.10.390.10">
    <property type="entry name" value="Neutral Protease Domain 2"/>
    <property type="match status" value="1"/>
</dbReference>
<dbReference type="Proteomes" id="UP000198535">
    <property type="component" value="Unassembled WGS sequence"/>
</dbReference>
<dbReference type="EMBL" id="FOUJ01000001">
    <property type="protein sequence ID" value="SFM26309.1"/>
    <property type="molecule type" value="Genomic_DNA"/>
</dbReference>
<evidence type="ECO:0000313" key="2">
    <source>
        <dbReference type="Proteomes" id="UP000198535"/>
    </source>
</evidence>
<dbReference type="AlphaFoldDB" id="A0A1I4PEY3"/>
<gene>
    <name evidence="1" type="ORF">SAMN04488696_0615</name>
</gene>
<name>A0A1I4PEY3_9EURY</name>
<sequence length="439" mass="51152">MYIQSSHQIAMGYSEKRRLLTGTILLVLFLFAVQVTVADSNDISTDISSTYKLMPEEGVVKVSKEITFHNDNSDTKYWRGYYSNYNYYLPEAAMNIQVYDDERAMTFSIATEGYHVFYFNKKVWYEESYTFYVTYELEANKNTASFSMNEYGDNIEVTLEVPADFDTHLSRDDYKVEEKLYSSIYKFEKGQEWSTACVVNSVRSSPRLTLTDTAHLDERDVDVTVKYWEGEEEWAQDTMQTAIEGLELLEEKWGVPYPASYNITITQANITETGGYGGYNEGRNGIWLLYTSNHGILIHELAHYWTRACNFDQLWMDEGYADLYTYLVLDEMEPEEAASRRDRFLNKYNDLKDEYDYPLADWSTPESISGSTEERVDFGYKKAFSLTYTLYDTTDINTLQDMNREFVNSGTDIDNSDYLNIANSNIDKDITFIENYIYN</sequence>
<evidence type="ECO:0000313" key="1">
    <source>
        <dbReference type="EMBL" id="SFM26309.1"/>
    </source>
</evidence>
<reference evidence="2" key="1">
    <citation type="submission" date="2016-10" db="EMBL/GenBank/DDBJ databases">
        <authorList>
            <person name="Varghese N."/>
            <person name="Submissions S."/>
        </authorList>
    </citation>
    <scope>NUCLEOTIDE SEQUENCE [LARGE SCALE GENOMIC DNA]</scope>
    <source>
        <strain evidence="2">Mob M</strain>
    </source>
</reference>
<dbReference type="InterPro" id="IPR027268">
    <property type="entry name" value="Peptidase_M4/M1_CTD_sf"/>
</dbReference>
<keyword evidence="2" id="KW-1185">Reference proteome</keyword>
<proteinExistence type="predicted"/>
<organism evidence="1 2">
    <name type="scientific">Methanolobus profundi</name>
    <dbReference type="NCBI Taxonomy" id="487685"/>
    <lineage>
        <taxon>Archaea</taxon>
        <taxon>Methanobacteriati</taxon>
        <taxon>Methanobacteriota</taxon>
        <taxon>Stenosarchaea group</taxon>
        <taxon>Methanomicrobia</taxon>
        <taxon>Methanosarcinales</taxon>
        <taxon>Methanosarcinaceae</taxon>
        <taxon>Methanolobus</taxon>
    </lineage>
</organism>
<dbReference type="SUPFAM" id="SSF55486">
    <property type="entry name" value="Metalloproteases ('zincins'), catalytic domain"/>
    <property type="match status" value="1"/>
</dbReference>
<accession>A0A1I4PEY3</accession>